<dbReference type="SUPFAM" id="SSF52317">
    <property type="entry name" value="Class I glutamine amidotransferase-like"/>
    <property type="match status" value="1"/>
</dbReference>
<dbReference type="AlphaFoldDB" id="A0A835DCH8"/>
<evidence type="ECO:0000256" key="2">
    <source>
        <dbReference type="SAM" id="MobiDB-lite"/>
    </source>
</evidence>
<keyword evidence="1" id="KW-0315">Glutamine amidotransferase</keyword>
<keyword evidence="4" id="KW-1185">Reference proteome</keyword>
<dbReference type="PANTHER" id="PTHR31559:SF0">
    <property type="entry name" value="PYRIDOXAL 5'-PHOSPHATE SYNTHASE SUBUNIT SNO1-RELATED"/>
    <property type="match status" value="1"/>
</dbReference>
<dbReference type="GO" id="GO:0042823">
    <property type="term" value="P:pyridoxal phosphate biosynthetic process"/>
    <property type="evidence" value="ECO:0007669"/>
    <property type="project" value="InterPro"/>
</dbReference>
<name>A0A835DCH8_TETSI</name>
<dbReference type="GO" id="GO:0008614">
    <property type="term" value="P:pyridoxine metabolic process"/>
    <property type="evidence" value="ECO:0007669"/>
    <property type="project" value="TreeGrafter"/>
</dbReference>
<evidence type="ECO:0000256" key="1">
    <source>
        <dbReference type="ARBA" id="ARBA00022962"/>
    </source>
</evidence>
<reference evidence="3 4" key="1">
    <citation type="submission" date="2020-04" db="EMBL/GenBank/DDBJ databases">
        <title>Plant Genome Project.</title>
        <authorList>
            <person name="Zhang R.-G."/>
        </authorList>
    </citation>
    <scope>NUCLEOTIDE SEQUENCE [LARGE SCALE GENOMIC DNA]</scope>
    <source>
        <strain evidence="3">YNK0</strain>
        <tissue evidence="3">Leaf</tissue>
    </source>
</reference>
<evidence type="ECO:0000313" key="3">
    <source>
        <dbReference type="EMBL" id="KAF8395209.1"/>
    </source>
</evidence>
<dbReference type="GO" id="GO:1903600">
    <property type="term" value="C:glutaminase complex"/>
    <property type="evidence" value="ECO:0007669"/>
    <property type="project" value="TreeGrafter"/>
</dbReference>
<dbReference type="EMBL" id="JABCRI010000013">
    <property type="protein sequence ID" value="KAF8395209.1"/>
    <property type="molecule type" value="Genomic_DNA"/>
</dbReference>
<feature type="region of interest" description="Disordered" evidence="2">
    <location>
        <begin position="168"/>
        <end position="194"/>
    </location>
</feature>
<gene>
    <name evidence="3" type="ORF">HHK36_019152</name>
</gene>
<dbReference type="GO" id="GO:0004359">
    <property type="term" value="F:glutaminase activity"/>
    <property type="evidence" value="ECO:0007669"/>
    <property type="project" value="InterPro"/>
</dbReference>
<dbReference type="OrthoDB" id="2039at2759"/>
<sequence length="194" mass="21418">MTMSMQIQSFEAELAVPELAAEEGGPSSFRGVFIRAPAILEAGPEVKVLADYLVPSNKPAESKSAVESQEVPILQSFFVASPKIYRFCGEVTKVSTSATAFDCLDGYPKYSSYRVLHVFQEETRSEEKVIVAVKQGNLLGTTFHPELTADTRWHSYFLKMVNEVVEGTPNSVSTGEGEDLTDKRKPMTDLPIFQ</sequence>
<dbReference type="Gene3D" id="3.40.50.880">
    <property type="match status" value="1"/>
</dbReference>
<dbReference type="InterPro" id="IPR002161">
    <property type="entry name" value="PdxT/SNO"/>
</dbReference>
<dbReference type="Proteomes" id="UP000655225">
    <property type="component" value="Unassembled WGS sequence"/>
</dbReference>
<comment type="caution">
    <text evidence="3">The sequence shown here is derived from an EMBL/GenBank/DDBJ whole genome shotgun (WGS) entry which is preliminary data.</text>
</comment>
<organism evidence="3 4">
    <name type="scientific">Tetracentron sinense</name>
    <name type="common">Spur-leaf</name>
    <dbReference type="NCBI Taxonomy" id="13715"/>
    <lineage>
        <taxon>Eukaryota</taxon>
        <taxon>Viridiplantae</taxon>
        <taxon>Streptophyta</taxon>
        <taxon>Embryophyta</taxon>
        <taxon>Tracheophyta</taxon>
        <taxon>Spermatophyta</taxon>
        <taxon>Magnoliopsida</taxon>
        <taxon>Trochodendrales</taxon>
        <taxon>Trochodendraceae</taxon>
        <taxon>Tetracentron</taxon>
    </lineage>
</organism>
<dbReference type="Pfam" id="PF01174">
    <property type="entry name" value="SNO"/>
    <property type="match status" value="1"/>
</dbReference>
<dbReference type="InterPro" id="IPR029062">
    <property type="entry name" value="Class_I_gatase-like"/>
</dbReference>
<protein>
    <submittedName>
        <fullName evidence="3">Uncharacterized protein</fullName>
    </submittedName>
</protein>
<proteinExistence type="predicted"/>
<dbReference type="GO" id="GO:0005829">
    <property type="term" value="C:cytosol"/>
    <property type="evidence" value="ECO:0007669"/>
    <property type="project" value="TreeGrafter"/>
</dbReference>
<dbReference type="PROSITE" id="PS51130">
    <property type="entry name" value="PDXT_SNO_2"/>
    <property type="match status" value="1"/>
</dbReference>
<evidence type="ECO:0000313" key="4">
    <source>
        <dbReference type="Proteomes" id="UP000655225"/>
    </source>
</evidence>
<accession>A0A835DCH8</accession>
<dbReference type="PANTHER" id="PTHR31559">
    <property type="entry name" value="PYRIDOXAL 5'-PHOSPHATE SYNTHASE SUBUNIT SNO"/>
    <property type="match status" value="1"/>
</dbReference>